<dbReference type="GO" id="GO:0005829">
    <property type="term" value="C:cytosol"/>
    <property type="evidence" value="ECO:0007669"/>
    <property type="project" value="GOC"/>
</dbReference>
<keyword evidence="3 5" id="KW-1133">Transmembrane helix</keyword>
<comment type="subcellular location">
    <subcellularLocation>
        <location evidence="1">Membrane</location>
        <topology evidence="1">Multi-pass membrane protein</topology>
    </subcellularLocation>
</comment>
<feature type="transmembrane region" description="Helical" evidence="5">
    <location>
        <begin position="25"/>
        <end position="46"/>
    </location>
</feature>
<dbReference type="PANTHER" id="PTHR14856">
    <property type="entry name" value="PQ-LOOP REPEAT-CONTAINING PROTEIN 1-LIKE PROTEIN"/>
    <property type="match status" value="1"/>
</dbReference>
<evidence type="ECO:0000313" key="6">
    <source>
        <dbReference type="EMBL" id="RIA88029.1"/>
    </source>
</evidence>
<keyword evidence="7" id="KW-1185">Reference proteome</keyword>
<dbReference type="GO" id="GO:0005802">
    <property type="term" value="C:trans-Golgi network"/>
    <property type="evidence" value="ECO:0007669"/>
    <property type="project" value="TreeGrafter"/>
</dbReference>
<dbReference type="PANTHER" id="PTHR14856:SF9">
    <property type="entry name" value="PQ-LOOP REPEAT-CONTAINING PROTEIN 1"/>
    <property type="match status" value="1"/>
</dbReference>
<dbReference type="GO" id="GO:0016020">
    <property type="term" value="C:membrane"/>
    <property type="evidence" value="ECO:0007669"/>
    <property type="project" value="UniProtKB-SubCell"/>
</dbReference>
<dbReference type="GO" id="GO:0045332">
    <property type="term" value="P:phospholipid translocation"/>
    <property type="evidence" value="ECO:0007669"/>
    <property type="project" value="TreeGrafter"/>
</dbReference>
<accession>A0A397SSY8</accession>
<dbReference type="GO" id="GO:0005768">
    <property type="term" value="C:endosome"/>
    <property type="evidence" value="ECO:0007669"/>
    <property type="project" value="TreeGrafter"/>
</dbReference>
<name>A0A397SSY8_9GLOM</name>
<keyword evidence="4 5" id="KW-0472">Membrane</keyword>
<dbReference type="InterPro" id="IPR006603">
    <property type="entry name" value="PQ-loop_rpt"/>
</dbReference>
<protein>
    <recommendedName>
        <fullName evidence="8">PQ loop repeat-domain-containing protein</fullName>
    </recommendedName>
</protein>
<dbReference type="EMBL" id="QKYT01000282">
    <property type="protein sequence ID" value="RIA88029.1"/>
    <property type="molecule type" value="Genomic_DNA"/>
</dbReference>
<evidence type="ECO:0000313" key="7">
    <source>
        <dbReference type="Proteomes" id="UP000265703"/>
    </source>
</evidence>
<dbReference type="OrthoDB" id="292213at2759"/>
<reference evidence="6 7" key="1">
    <citation type="submission" date="2018-06" db="EMBL/GenBank/DDBJ databases">
        <title>Comparative genomics reveals the genomic features of Rhizophagus irregularis, R. cerebriforme, R. diaphanum and Gigaspora rosea, and their symbiotic lifestyle signature.</title>
        <authorList>
            <person name="Morin E."/>
            <person name="San Clemente H."/>
            <person name="Chen E.C.H."/>
            <person name="De La Providencia I."/>
            <person name="Hainaut M."/>
            <person name="Kuo A."/>
            <person name="Kohler A."/>
            <person name="Murat C."/>
            <person name="Tang N."/>
            <person name="Roy S."/>
            <person name="Loubradou J."/>
            <person name="Henrissat B."/>
            <person name="Grigoriev I.V."/>
            <person name="Corradi N."/>
            <person name="Roux C."/>
            <person name="Martin F.M."/>
        </authorList>
    </citation>
    <scope>NUCLEOTIDE SEQUENCE [LARGE SCALE GENOMIC DNA]</scope>
    <source>
        <strain evidence="6 7">DAOM 227022</strain>
    </source>
</reference>
<evidence type="ECO:0008006" key="8">
    <source>
        <dbReference type="Google" id="ProtNLM"/>
    </source>
</evidence>
<gene>
    <name evidence="6" type="ORF">C1645_775968</name>
</gene>
<dbReference type="GO" id="GO:0042147">
    <property type="term" value="P:retrograde transport, endosome to Golgi"/>
    <property type="evidence" value="ECO:0007669"/>
    <property type="project" value="TreeGrafter"/>
</dbReference>
<feature type="transmembrane region" description="Helical" evidence="5">
    <location>
        <begin position="93"/>
        <end position="114"/>
    </location>
</feature>
<comment type="caution">
    <text evidence="6">The sequence shown here is derived from an EMBL/GenBank/DDBJ whole genome shotgun (WGS) entry which is preliminary data.</text>
</comment>
<evidence type="ECO:0000256" key="5">
    <source>
        <dbReference type="SAM" id="Phobius"/>
    </source>
</evidence>
<evidence type="ECO:0000256" key="4">
    <source>
        <dbReference type="ARBA" id="ARBA00023136"/>
    </source>
</evidence>
<keyword evidence="2 5" id="KW-0812">Transmembrane</keyword>
<dbReference type="STRING" id="658196.A0A397SSY8"/>
<dbReference type="AlphaFoldDB" id="A0A397SSY8"/>
<dbReference type="Pfam" id="PF04193">
    <property type="entry name" value="PQ-loop"/>
    <property type="match status" value="1"/>
</dbReference>
<dbReference type="InterPro" id="IPR052241">
    <property type="entry name" value="SLC66/Scramblase_ANY1"/>
</dbReference>
<evidence type="ECO:0000256" key="1">
    <source>
        <dbReference type="ARBA" id="ARBA00004141"/>
    </source>
</evidence>
<evidence type="ECO:0000256" key="2">
    <source>
        <dbReference type="ARBA" id="ARBA00022692"/>
    </source>
</evidence>
<dbReference type="Proteomes" id="UP000265703">
    <property type="component" value="Unassembled WGS sequence"/>
</dbReference>
<feature type="transmembrane region" description="Helical" evidence="5">
    <location>
        <begin position="52"/>
        <end position="72"/>
    </location>
</feature>
<sequence length="153" mass="18278">MIIGPVLGYFDQINKFRQTKSSSGYSIDTTGVLLVSSIIRVYFWFGKRFDEVLLYQSLFMIVVQLVLLHEFLEYRYPISPTPNRRWFWNWYTYKSYLIFLVILVGLLGFFQLIFYEQEWFIETLGYLSLGIESTVPMPQAWKNFNRKSVSGFR</sequence>
<evidence type="ECO:0000256" key="3">
    <source>
        <dbReference type="ARBA" id="ARBA00022989"/>
    </source>
</evidence>
<organism evidence="6 7">
    <name type="scientific">Glomus cerebriforme</name>
    <dbReference type="NCBI Taxonomy" id="658196"/>
    <lineage>
        <taxon>Eukaryota</taxon>
        <taxon>Fungi</taxon>
        <taxon>Fungi incertae sedis</taxon>
        <taxon>Mucoromycota</taxon>
        <taxon>Glomeromycotina</taxon>
        <taxon>Glomeromycetes</taxon>
        <taxon>Glomerales</taxon>
        <taxon>Glomeraceae</taxon>
        <taxon>Glomus</taxon>
    </lineage>
</organism>
<proteinExistence type="predicted"/>